<feature type="region of interest" description="Disordered" evidence="1">
    <location>
        <begin position="1"/>
        <end position="109"/>
    </location>
</feature>
<dbReference type="VEuPathDB" id="FungiDB:TREMEDRAFT_35729"/>
<feature type="transmembrane region" description="Helical" evidence="2">
    <location>
        <begin position="1119"/>
        <end position="1140"/>
    </location>
</feature>
<protein>
    <recommendedName>
        <fullName evidence="5">Magnesium transporter</fullName>
    </recommendedName>
</protein>
<dbReference type="Gene3D" id="1.20.58.340">
    <property type="entry name" value="Magnesium transport protein CorA, transmembrane region"/>
    <property type="match status" value="2"/>
</dbReference>
<dbReference type="InterPro" id="IPR002523">
    <property type="entry name" value="MgTranspt_CorA/ZnTranspt_ZntB"/>
</dbReference>
<gene>
    <name evidence="3" type="ORF">M231_02846</name>
</gene>
<sequence length="1172" mass="129741">MTHNTSPCPSTTPSILPLPIPSTIPPPSSLPGVHTSPDSGLPMPRIDTSLQSQSSQDARNEVTKDVNASNSTHLNTTSHTYPPHPHPTHTASLGISEHPSNLSASHNPPPPILTHSPILNVQPEFAELLTPLRLRRKRRHRPPSHHPNPDLTNTFNIDDSHTIHPPGPSKQGWYTDTGDLYRGATSDPFTNPTLPPAPYMTDDDAITFGSSSSSSSSASWASGLERGRKATMAVIGRVGEVIGVRRASSTDSHDSRKRKRMSMSVSRMLTRSTSASTEDEKPKREYKTRKRGFVLLLPPPPGQEDRGLGFPVTSGDENPSGMDNNEKGGYPPERVIVSVSLQEVMGRIRTLRENWEFSKIQSGISVADTDLADRRERGRGRGANSEETRGKGSKPRHQSEQGRDIRNDEMRGRGERTTPFINPMNRGAGSGRGMPRVQILKEESMIRPKSVSDLMGLPRSTSASTSSLRSLRDEPNIGYAGNSRVIRTEYSIPIQRPFQGSSLINANQQNSRMDSQARSGSPSQARSAIPNRTTHKQTDMVKKPRRKGCWWLDVSCPTWQDLRDLGELLSIHPLTLEDVLQQDPREKLDTFQRLGYYFVVVRALDEGYFKYTPGGGSSTSVASSNTMVNPQDLASQQLSEKFDSSHPISQPEVKDEKVPSIRMMAKSEKKTLGEDQICQTNTSSNPQPELQGEQLIGNSVPEEKDYHDVETNRKKSSGQYDISPHSEAVRKDVTDNEKQGPRERLEDTEVKKEGRRRGWGMGRTLKTGVKTNSSGEKVEIIEDNPGKEGLEGLGVGGLNVYLVVFADGIVSFHNDDISKHTKRVLDRVLSLASEEHGSDWIAHGLLDSIVDAFFPLVRYVDGEVDEIDSLTIDPSTDPRNLHRNLHLPAESETTLIPSSPTLNKYPNPVDPIILKPSSFIHAPIYDDNSRDYGNEQMTKGQGETQFGLKVKLVFTYLRLFFLPTSSATRPKHEKIAQAVYDRSTMLRRIMDTRRLVTGLSRLLGAKHQVIGKLRKRATESGGGVEAYIGDVEDHVLLLQTSLNHYEAILSHCQPAYLSQLRVSFAFARGGTDQAILALSTVSMSILPMMLVIGAFSMNIHVPRNGSLASPHREPDGSIAPYNVFACVVVAIFLIGCAMVLQIRYWRYAARTKWAARRQTGVPGFWSAFWGWA</sequence>
<dbReference type="AlphaFoldDB" id="A0A4Q1BQ43"/>
<feature type="compositionally biased region" description="Polar residues" evidence="1">
    <location>
        <begin position="677"/>
        <end position="688"/>
    </location>
</feature>
<feature type="region of interest" description="Disordered" evidence="1">
    <location>
        <begin position="636"/>
        <end position="771"/>
    </location>
</feature>
<dbReference type="Gene3D" id="3.30.460.20">
    <property type="entry name" value="CorA soluble domain-like"/>
    <property type="match status" value="1"/>
</dbReference>
<feature type="compositionally biased region" description="Low complexity" evidence="1">
    <location>
        <begin position="69"/>
        <end position="81"/>
    </location>
</feature>
<feature type="compositionally biased region" description="Polar residues" evidence="1">
    <location>
        <begin position="508"/>
        <end position="532"/>
    </location>
</feature>
<evidence type="ECO:0000313" key="4">
    <source>
        <dbReference type="Proteomes" id="UP000289152"/>
    </source>
</evidence>
<reference evidence="3 4" key="1">
    <citation type="submission" date="2016-06" db="EMBL/GenBank/DDBJ databases">
        <title>Evolution of pathogenesis and genome organization in the Tremellales.</title>
        <authorList>
            <person name="Cuomo C."/>
            <person name="Litvintseva A."/>
            <person name="Heitman J."/>
            <person name="Chen Y."/>
            <person name="Sun S."/>
            <person name="Springer D."/>
            <person name="Dromer F."/>
            <person name="Young S."/>
            <person name="Zeng Q."/>
            <person name="Chapman S."/>
            <person name="Gujja S."/>
            <person name="Saif S."/>
            <person name="Birren B."/>
        </authorList>
    </citation>
    <scope>NUCLEOTIDE SEQUENCE [LARGE SCALE GENOMIC DNA]</scope>
    <source>
        <strain evidence="3 4">ATCC 28783</strain>
    </source>
</reference>
<feature type="region of interest" description="Disordered" evidence="1">
    <location>
        <begin position="371"/>
        <end position="433"/>
    </location>
</feature>
<evidence type="ECO:0000256" key="2">
    <source>
        <dbReference type="SAM" id="Phobius"/>
    </source>
</evidence>
<name>A0A4Q1BQ43_TREME</name>
<feature type="region of interest" description="Disordered" evidence="1">
    <location>
        <begin position="246"/>
        <end position="331"/>
    </location>
</feature>
<feature type="transmembrane region" description="Helical" evidence="2">
    <location>
        <begin position="1074"/>
        <end position="1099"/>
    </location>
</feature>
<comment type="caution">
    <text evidence="3">The sequence shown here is derived from an EMBL/GenBank/DDBJ whole genome shotgun (WGS) entry which is preliminary data.</text>
</comment>
<dbReference type="CDD" id="cd12829">
    <property type="entry name" value="Alr1p-like"/>
    <property type="match status" value="1"/>
</dbReference>
<feature type="region of interest" description="Disordered" evidence="1">
    <location>
        <begin position="508"/>
        <end position="540"/>
    </location>
</feature>
<feature type="compositionally biased region" description="Low complexity" evidence="1">
    <location>
        <begin position="1"/>
        <end position="15"/>
    </location>
</feature>
<dbReference type="EMBL" id="SDIL01000025">
    <property type="protein sequence ID" value="RXK39912.1"/>
    <property type="molecule type" value="Genomic_DNA"/>
</dbReference>
<feature type="compositionally biased region" description="Basic and acidic residues" evidence="1">
    <location>
        <begin position="701"/>
        <end position="713"/>
    </location>
</feature>
<dbReference type="OrthoDB" id="29879at2759"/>
<dbReference type="PANTHER" id="PTHR21535">
    <property type="entry name" value="MAGNESIUM AND COBALT TRANSPORT PROTEIN/MITOCHONDRIAL IMPORT INNER MEMBRANE TRANSLOCASE SUBUNIT TIM8"/>
    <property type="match status" value="1"/>
</dbReference>
<keyword evidence="4" id="KW-1185">Reference proteome</keyword>
<feature type="compositionally biased region" description="Basic and acidic residues" evidence="1">
    <location>
        <begin position="652"/>
        <end position="673"/>
    </location>
</feature>
<dbReference type="GO" id="GO:0016020">
    <property type="term" value="C:membrane"/>
    <property type="evidence" value="ECO:0007669"/>
    <property type="project" value="InterPro"/>
</dbReference>
<dbReference type="GO" id="GO:0010961">
    <property type="term" value="P:intracellular magnesium ion homeostasis"/>
    <property type="evidence" value="ECO:0007669"/>
    <property type="project" value="TreeGrafter"/>
</dbReference>
<dbReference type="STRING" id="5217.A0A4Q1BQ43"/>
<feature type="compositionally biased region" description="Polar residues" evidence="1">
    <location>
        <begin position="48"/>
        <end position="57"/>
    </location>
</feature>
<dbReference type="Proteomes" id="UP000289152">
    <property type="component" value="Unassembled WGS sequence"/>
</dbReference>
<accession>A0A4Q1BQ43</accession>
<keyword evidence="2" id="KW-1133">Transmembrane helix</keyword>
<evidence type="ECO:0000256" key="1">
    <source>
        <dbReference type="SAM" id="MobiDB-lite"/>
    </source>
</evidence>
<dbReference type="InterPro" id="IPR044089">
    <property type="entry name" value="Alr1-like"/>
</dbReference>
<feature type="compositionally biased region" description="Basic and acidic residues" evidence="1">
    <location>
        <begin position="727"/>
        <end position="752"/>
    </location>
</feature>
<feature type="compositionally biased region" description="Basic and acidic residues" evidence="1">
    <location>
        <begin position="397"/>
        <end position="416"/>
    </location>
</feature>
<dbReference type="GO" id="GO:0015095">
    <property type="term" value="F:magnesium ion transmembrane transporter activity"/>
    <property type="evidence" value="ECO:0007669"/>
    <property type="project" value="InterPro"/>
</dbReference>
<proteinExistence type="predicted"/>
<organism evidence="3 4">
    <name type="scientific">Tremella mesenterica</name>
    <name type="common">Jelly fungus</name>
    <dbReference type="NCBI Taxonomy" id="5217"/>
    <lineage>
        <taxon>Eukaryota</taxon>
        <taxon>Fungi</taxon>
        <taxon>Dikarya</taxon>
        <taxon>Basidiomycota</taxon>
        <taxon>Agaricomycotina</taxon>
        <taxon>Tremellomycetes</taxon>
        <taxon>Tremellales</taxon>
        <taxon>Tremellaceae</taxon>
        <taxon>Tremella</taxon>
    </lineage>
</organism>
<evidence type="ECO:0008006" key="5">
    <source>
        <dbReference type="Google" id="ProtNLM"/>
    </source>
</evidence>
<dbReference type="Pfam" id="PF01544">
    <property type="entry name" value="CorA"/>
    <property type="match status" value="1"/>
</dbReference>
<dbReference type="PANTHER" id="PTHR21535:SF90">
    <property type="entry name" value="CORA METAL ION TRANSPORTER"/>
    <property type="match status" value="1"/>
</dbReference>
<dbReference type="InterPro" id="IPR045861">
    <property type="entry name" value="CorA_cytoplasmic_dom"/>
</dbReference>
<keyword evidence="2" id="KW-0472">Membrane</keyword>
<evidence type="ECO:0000313" key="3">
    <source>
        <dbReference type="EMBL" id="RXK39912.1"/>
    </source>
</evidence>
<dbReference type="InParanoid" id="A0A4Q1BQ43"/>
<dbReference type="SUPFAM" id="SSF143865">
    <property type="entry name" value="CorA soluble domain-like"/>
    <property type="match status" value="1"/>
</dbReference>
<keyword evidence="2" id="KW-0812">Transmembrane</keyword>
<feature type="compositionally biased region" description="Pro residues" evidence="1">
    <location>
        <begin position="16"/>
        <end position="29"/>
    </location>
</feature>